<name>A0A9D1HI98_9FIRM</name>
<reference evidence="1" key="2">
    <citation type="journal article" date="2021" name="PeerJ">
        <title>Extensive microbial diversity within the chicken gut microbiome revealed by metagenomics and culture.</title>
        <authorList>
            <person name="Gilroy R."/>
            <person name="Ravi A."/>
            <person name="Getino M."/>
            <person name="Pursley I."/>
            <person name="Horton D.L."/>
            <person name="Alikhan N.F."/>
            <person name="Baker D."/>
            <person name="Gharbi K."/>
            <person name="Hall N."/>
            <person name="Watson M."/>
            <person name="Adriaenssens E.M."/>
            <person name="Foster-Nyarko E."/>
            <person name="Jarju S."/>
            <person name="Secka A."/>
            <person name="Antonio M."/>
            <person name="Oren A."/>
            <person name="Chaudhuri R.R."/>
            <person name="La Ragione R."/>
            <person name="Hildebrand F."/>
            <person name="Pallen M.J."/>
        </authorList>
    </citation>
    <scope>NUCLEOTIDE SEQUENCE</scope>
    <source>
        <strain evidence="1">CHK187-14744</strain>
    </source>
</reference>
<protein>
    <submittedName>
        <fullName evidence="1">Uncharacterized protein</fullName>
    </submittedName>
</protein>
<dbReference type="EMBL" id="DVLT01000046">
    <property type="protein sequence ID" value="HIU03135.1"/>
    <property type="molecule type" value="Genomic_DNA"/>
</dbReference>
<comment type="caution">
    <text evidence="1">The sequence shown here is derived from an EMBL/GenBank/DDBJ whole genome shotgun (WGS) entry which is preliminary data.</text>
</comment>
<dbReference type="AlphaFoldDB" id="A0A9D1HI98"/>
<gene>
    <name evidence="1" type="ORF">IAB63_07780</name>
</gene>
<accession>A0A9D1HI98</accession>
<evidence type="ECO:0000313" key="1">
    <source>
        <dbReference type="EMBL" id="HIU03135.1"/>
    </source>
</evidence>
<organism evidence="1 2">
    <name type="scientific">Candidatus Onthocola gallistercoris</name>
    <dbReference type="NCBI Taxonomy" id="2840876"/>
    <lineage>
        <taxon>Bacteria</taxon>
        <taxon>Bacillati</taxon>
        <taxon>Bacillota</taxon>
        <taxon>Bacilli</taxon>
        <taxon>Candidatus Onthocola</taxon>
    </lineage>
</organism>
<evidence type="ECO:0000313" key="2">
    <source>
        <dbReference type="Proteomes" id="UP000824164"/>
    </source>
</evidence>
<dbReference type="Pfam" id="PF19524">
    <property type="entry name" value="DUF6054"/>
    <property type="match status" value="1"/>
</dbReference>
<dbReference type="Proteomes" id="UP000824164">
    <property type="component" value="Unassembled WGS sequence"/>
</dbReference>
<proteinExistence type="predicted"/>
<reference evidence="1" key="1">
    <citation type="submission" date="2020-10" db="EMBL/GenBank/DDBJ databases">
        <authorList>
            <person name="Gilroy R."/>
        </authorList>
    </citation>
    <scope>NUCLEOTIDE SEQUENCE</scope>
    <source>
        <strain evidence="1">CHK187-14744</strain>
    </source>
</reference>
<sequence>MAKYEKVFNGDFDTVLEQLDKEILGRSATASFEEGSDFYMGGVRCAVRVYERYSVVGSNRLSLTLTLIGDGASIHLVAMTSGGSSGMFFKVNRWGEDAFLDTIRDVLDAL</sequence>
<dbReference type="InterPro" id="IPR046117">
    <property type="entry name" value="DUF6054"/>
</dbReference>